<name>A0AA95NAW4_9BURK</name>
<sequence>MTAITSAGIGSGLDVESLITKLVANERTPITQLQKSADGLKTQLSAYGKLQSNMATLRDAASKLNNVDTWAANLTSSSDAASVTASAGGGTLPGSFAVAVSQLAASQTLVSSTAYASGSTSVGTGTITIEIGSWNADETAFTAKPDKTAIDIPIGAGEDQLNQIRDKINAAKAGVVASVVTDTNGSRLVMRATDSGAENSFRVSVNGDAGLAALAYDPSAGISSMTEKLKAQNAKATLNGIEVESQSNTLKEAIDGISITLLKTTSADVNITVTQDKESVKKVINDFVTAYNGVAQYIRDQTKYDATNKTAGTLQGDNTLLGLQSQLRGIISGSTTLGGSLTRLSDIGVSLGTDGSLKVDGSKLDKAANNLDGLKQLFKGLDAGDPSNDGLSQRLRRFADDVLGVDGRITARQAGIQASINDNSKRQSALEDRVSLTEKRLRAQYTALDQSMSKLNSLGNYVTQQLAKL</sequence>
<feature type="domain" description="Flagellar hook-associated protein 2 N-terminal" evidence="6">
    <location>
        <begin position="11"/>
        <end position="107"/>
    </location>
</feature>
<reference evidence="8" key="1">
    <citation type="submission" date="2023-01" db="EMBL/GenBank/DDBJ databases">
        <title>Whole genome sequence of Paucibacter sp. S2-9 isolated from pond sediment.</title>
        <authorList>
            <person name="Jung J.Y."/>
        </authorList>
    </citation>
    <scope>NUCLEOTIDE SEQUENCE</scope>
    <source>
        <strain evidence="8">S2-9</strain>
    </source>
</reference>
<comment type="subunit">
    <text evidence="2 5">Homopentamer.</text>
</comment>
<keyword evidence="8" id="KW-0969">Cilium</keyword>
<evidence type="ECO:0000256" key="3">
    <source>
        <dbReference type="ARBA" id="ARBA00023054"/>
    </source>
</evidence>
<evidence type="ECO:0000313" key="9">
    <source>
        <dbReference type="Proteomes" id="UP001177769"/>
    </source>
</evidence>
<keyword evidence="3" id="KW-0175">Coiled coil</keyword>
<dbReference type="GO" id="GO:0009424">
    <property type="term" value="C:bacterial-type flagellum hook"/>
    <property type="evidence" value="ECO:0007669"/>
    <property type="project" value="UniProtKB-UniRule"/>
</dbReference>
<dbReference type="InterPro" id="IPR010809">
    <property type="entry name" value="FliD_C"/>
</dbReference>
<dbReference type="GO" id="GO:0005576">
    <property type="term" value="C:extracellular region"/>
    <property type="evidence" value="ECO:0007669"/>
    <property type="project" value="UniProtKB-SubCell"/>
</dbReference>
<gene>
    <name evidence="8" type="primary">fliD</name>
    <name evidence="8" type="ORF">PFX98_15425</name>
</gene>
<evidence type="ECO:0000256" key="4">
    <source>
        <dbReference type="ARBA" id="ARBA00023143"/>
    </source>
</evidence>
<dbReference type="InterPro" id="IPR040026">
    <property type="entry name" value="FliD"/>
</dbReference>
<evidence type="ECO:0000256" key="2">
    <source>
        <dbReference type="ARBA" id="ARBA00011255"/>
    </source>
</evidence>
<accession>A0AA95NAW4</accession>
<dbReference type="KEGG" id="pais:PFX98_15425"/>
<evidence type="ECO:0000259" key="7">
    <source>
        <dbReference type="Pfam" id="PF07195"/>
    </source>
</evidence>
<organism evidence="8 9">
    <name type="scientific">Paucibacter sediminis</name>
    <dbReference type="NCBI Taxonomy" id="3019553"/>
    <lineage>
        <taxon>Bacteria</taxon>
        <taxon>Pseudomonadati</taxon>
        <taxon>Pseudomonadota</taxon>
        <taxon>Betaproteobacteria</taxon>
        <taxon>Burkholderiales</taxon>
        <taxon>Sphaerotilaceae</taxon>
        <taxon>Roseateles</taxon>
    </lineage>
</organism>
<dbReference type="GO" id="GO:0007155">
    <property type="term" value="P:cell adhesion"/>
    <property type="evidence" value="ECO:0007669"/>
    <property type="project" value="InterPro"/>
</dbReference>
<dbReference type="Pfam" id="PF07195">
    <property type="entry name" value="FliD_C"/>
    <property type="match status" value="1"/>
</dbReference>
<keyword evidence="8" id="KW-0966">Cell projection</keyword>
<keyword evidence="8" id="KW-0282">Flagellum</keyword>
<dbReference type="GO" id="GO:0071973">
    <property type="term" value="P:bacterial-type flagellum-dependent cell motility"/>
    <property type="evidence" value="ECO:0007669"/>
    <property type="project" value="TreeGrafter"/>
</dbReference>
<comment type="similarity">
    <text evidence="1 5">Belongs to the FliD family.</text>
</comment>
<dbReference type="GO" id="GO:0009421">
    <property type="term" value="C:bacterial-type flagellum filament cap"/>
    <property type="evidence" value="ECO:0007669"/>
    <property type="project" value="InterPro"/>
</dbReference>
<feature type="domain" description="Flagellar hook-associated protein 2 C-terminal" evidence="7">
    <location>
        <begin position="231"/>
        <end position="457"/>
    </location>
</feature>
<evidence type="ECO:0000259" key="6">
    <source>
        <dbReference type="Pfam" id="PF02465"/>
    </source>
</evidence>
<protein>
    <recommendedName>
        <fullName evidence="5">Flagellar hook-associated protein 2</fullName>
        <shortName evidence="5">HAP2</shortName>
    </recommendedName>
    <alternativeName>
        <fullName evidence="5">Flagellar cap protein</fullName>
    </alternativeName>
</protein>
<dbReference type="AlphaFoldDB" id="A0AA95NAW4"/>
<dbReference type="PANTHER" id="PTHR30288">
    <property type="entry name" value="FLAGELLAR CAP/ASSEMBLY PROTEIN FLID"/>
    <property type="match status" value="1"/>
</dbReference>
<dbReference type="EMBL" id="CP116346">
    <property type="protein sequence ID" value="WIT10303.1"/>
    <property type="molecule type" value="Genomic_DNA"/>
</dbReference>
<comment type="function">
    <text evidence="5">Required for morphogenesis and for the elongation of the flagellar filament by facilitating polymerization of the flagellin monomers at the tip of growing filament. Forms a capping structure, which prevents flagellin subunits (transported through the central channel of the flagellum) from leaking out without polymerization at the distal end.</text>
</comment>
<dbReference type="Proteomes" id="UP001177769">
    <property type="component" value="Chromosome"/>
</dbReference>
<evidence type="ECO:0000313" key="8">
    <source>
        <dbReference type="EMBL" id="WIT10303.1"/>
    </source>
</evidence>
<evidence type="ECO:0000256" key="1">
    <source>
        <dbReference type="ARBA" id="ARBA00009764"/>
    </source>
</evidence>
<evidence type="ECO:0000256" key="5">
    <source>
        <dbReference type="RuleBase" id="RU362066"/>
    </source>
</evidence>
<dbReference type="InterPro" id="IPR003481">
    <property type="entry name" value="FliD_N"/>
</dbReference>
<keyword evidence="5" id="KW-0964">Secreted</keyword>
<comment type="subcellular location">
    <subcellularLocation>
        <location evidence="5">Secreted</location>
    </subcellularLocation>
    <subcellularLocation>
        <location evidence="5">Bacterial flagellum</location>
    </subcellularLocation>
</comment>
<dbReference type="PANTHER" id="PTHR30288:SF0">
    <property type="entry name" value="FLAGELLAR HOOK-ASSOCIATED PROTEIN 2"/>
    <property type="match status" value="1"/>
</dbReference>
<dbReference type="Pfam" id="PF02465">
    <property type="entry name" value="FliD_N"/>
    <property type="match status" value="1"/>
</dbReference>
<dbReference type="RefSeq" id="WP_285231372.1">
    <property type="nucleotide sequence ID" value="NZ_CP116346.1"/>
</dbReference>
<proteinExistence type="inferred from homology"/>
<keyword evidence="4 5" id="KW-0975">Bacterial flagellum</keyword>
<keyword evidence="9" id="KW-1185">Reference proteome</keyword>